<gene>
    <name evidence="2" type="ORF">PG991_012704</name>
</gene>
<feature type="transmembrane region" description="Helical" evidence="1">
    <location>
        <begin position="53"/>
        <end position="73"/>
    </location>
</feature>
<reference evidence="2 3" key="1">
    <citation type="submission" date="2023-01" db="EMBL/GenBank/DDBJ databases">
        <title>Analysis of 21 Apiospora genomes using comparative genomics revels a genus with tremendous synthesis potential of carbohydrate active enzymes and secondary metabolites.</title>
        <authorList>
            <person name="Sorensen T."/>
        </authorList>
    </citation>
    <scope>NUCLEOTIDE SEQUENCE [LARGE SCALE GENOMIC DNA]</scope>
    <source>
        <strain evidence="2 3">CBS 20057</strain>
    </source>
</reference>
<protein>
    <recommendedName>
        <fullName evidence="4">Chorismate synthase protein</fullName>
    </recommendedName>
</protein>
<feature type="transmembrane region" description="Helical" evidence="1">
    <location>
        <begin position="147"/>
        <end position="166"/>
    </location>
</feature>
<feature type="transmembrane region" description="Helical" evidence="1">
    <location>
        <begin position="227"/>
        <end position="246"/>
    </location>
</feature>
<keyword evidence="1" id="KW-0812">Transmembrane</keyword>
<evidence type="ECO:0000313" key="2">
    <source>
        <dbReference type="EMBL" id="KAK8006407.1"/>
    </source>
</evidence>
<comment type="caution">
    <text evidence="2">The sequence shown here is derived from an EMBL/GenBank/DDBJ whole genome shotgun (WGS) entry which is preliminary data.</text>
</comment>
<dbReference type="Proteomes" id="UP001396898">
    <property type="component" value="Unassembled WGS sequence"/>
</dbReference>
<evidence type="ECO:0008006" key="4">
    <source>
        <dbReference type="Google" id="ProtNLM"/>
    </source>
</evidence>
<name>A0ABR1RAQ8_9PEZI</name>
<keyword evidence="1" id="KW-1133">Transmembrane helix</keyword>
<evidence type="ECO:0000313" key="3">
    <source>
        <dbReference type="Proteomes" id="UP001396898"/>
    </source>
</evidence>
<dbReference type="PANTHER" id="PTHR39470:SF1">
    <property type="entry name" value="CHORISMATE SYNTHASE PROTEIN"/>
    <property type="match status" value="1"/>
</dbReference>
<evidence type="ECO:0000256" key="1">
    <source>
        <dbReference type="SAM" id="Phobius"/>
    </source>
</evidence>
<proteinExistence type="predicted"/>
<feature type="transmembrane region" description="Helical" evidence="1">
    <location>
        <begin position="12"/>
        <end position="32"/>
    </location>
</feature>
<keyword evidence="3" id="KW-1185">Reference proteome</keyword>
<accession>A0ABR1RAQ8</accession>
<organism evidence="2 3">
    <name type="scientific">Apiospora marii</name>
    <dbReference type="NCBI Taxonomy" id="335849"/>
    <lineage>
        <taxon>Eukaryota</taxon>
        <taxon>Fungi</taxon>
        <taxon>Dikarya</taxon>
        <taxon>Ascomycota</taxon>
        <taxon>Pezizomycotina</taxon>
        <taxon>Sordariomycetes</taxon>
        <taxon>Xylariomycetidae</taxon>
        <taxon>Amphisphaeriales</taxon>
        <taxon>Apiosporaceae</taxon>
        <taxon>Apiospora</taxon>
    </lineage>
</organism>
<sequence>MGIPISWGTIKSLLLFFGPMLLPKAIGYYRTLRAGPAAQGLRIRRIPPQVARTLYALAITVLVYLVVSLPFSAPENLFVRTQSRLQIPTDVLFTRLTSLRPGNALTEVDQALRAKFVNLESRLLYLQFGPDVLADCPFCNSDDPRSYFYYALPALLAPHLLNLAILSATTSDWLSGREGPRWRTTVVMTSCVVAALDVYLVHSYNYQANSRATRLQDIDMHFWDMRTYRAVALALVNAAFAALLYLSSTNRAFAAPPDPAERVEAATRALLLTKSKINAVGIIKNTAIRDEDLRRRVEAYWTHEGRLMREVMEEREVIEGVNDALENRINIDAISRDAESYATNMLPRAQEDAQMANQQVVG</sequence>
<dbReference type="PANTHER" id="PTHR39470">
    <property type="entry name" value="CHROMOSOME 10, WHOLE GENOME SHOTGUN SEQUENCE"/>
    <property type="match status" value="1"/>
</dbReference>
<keyword evidence="1" id="KW-0472">Membrane</keyword>
<dbReference type="EMBL" id="JAQQWI010000017">
    <property type="protein sequence ID" value="KAK8006407.1"/>
    <property type="molecule type" value="Genomic_DNA"/>
</dbReference>
<feature type="transmembrane region" description="Helical" evidence="1">
    <location>
        <begin position="186"/>
        <end position="207"/>
    </location>
</feature>